<protein>
    <submittedName>
        <fullName evidence="1">Uncharacterized protein</fullName>
    </submittedName>
</protein>
<gene>
    <name evidence="1" type="ORF">HK100_000880</name>
</gene>
<sequence>MPNDNNVKTHMNLWAHLVADYVGDTDQFDSIAFVDECIKSGLLDALKVSQKKVIALWNSCKTSVAFNKVVVRLNQKFSIQEMHKIGDESIKAYFSGKWYELHAVGTSLLLSMFDLLDTEVNGYLRLAAESLEVLNEVFDLVNEQPLVADKVPTMAHRLKRTASFFPTAAPLLSK</sequence>
<name>A0AAD5XGL1_9FUNG</name>
<reference evidence="1" key="1">
    <citation type="submission" date="2020-05" db="EMBL/GenBank/DDBJ databases">
        <title>Phylogenomic resolution of chytrid fungi.</title>
        <authorList>
            <person name="Stajich J.E."/>
            <person name="Amses K."/>
            <person name="Simmons R."/>
            <person name="Seto K."/>
            <person name="Myers J."/>
            <person name="Bonds A."/>
            <person name="Quandt C.A."/>
            <person name="Barry K."/>
            <person name="Liu P."/>
            <person name="Grigoriev I."/>
            <person name="Longcore J.E."/>
            <person name="James T.Y."/>
        </authorList>
    </citation>
    <scope>NUCLEOTIDE SEQUENCE</scope>
    <source>
        <strain evidence="1">JEL0513</strain>
    </source>
</reference>
<accession>A0AAD5XGL1</accession>
<dbReference type="Proteomes" id="UP001211907">
    <property type="component" value="Unassembled WGS sequence"/>
</dbReference>
<proteinExistence type="predicted"/>
<keyword evidence="2" id="KW-1185">Reference proteome</keyword>
<organism evidence="1 2">
    <name type="scientific">Physocladia obscura</name>
    <dbReference type="NCBI Taxonomy" id="109957"/>
    <lineage>
        <taxon>Eukaryota</taxon>
        <taxon>Fungi</taxon>
        <taxon>Fungi incertae sedis</taxon>
        <taxon>Chytridiomycota</taxon>
        <taxon>Chytridiomycota incertae sedis</taxon>
        <taxon>Chytridiomycetes</taxon>
        <taxon>Chytridiales</taxon>
        <taxon>Chytriomycetaceae</taxon>
        <taxon>Physocladia</taxon>
    </lineage>
</organism>
<dbReference type="EMBL" id="JADGJH010001180">
    <property type="protein sequence ID" value="KAJ3117184.1"/>
    <property type="molecule type" value="Genomic_DNA"/>
</dbReference>
<evidence type="ECO:0000313" key="1">
    <source>
        <dbReference type="EMBL" id="KAJ3117184.1"/>
    </source>
</evidence>
<evidence type="ECO:0000313" key="2">
    <source>
        <dbReference type="Proteomes" id="UP001211907"/>
    </source>
</evidence>
<dbReference type="AlphaFoldDB" id="A0AAD5XGL1"/>
<comment type="caution">
    <text evidence="1">The sequence shown here is derived from an EMBL/GenBank/DDBJ whole genome shotgun (WGS) entry which is preliminary data.</text>
</comment>